<dbReference type="InterPro" id="IPR008912">
    <property type="entry name" value="Uncharacterised_CoxE"/>
</dbReference>
<sequence>MAEPDPEVLGRDFVQVLVGFGRALRDAGLTLGSGDLLTYGSACALLDPADLVDVYWSGRTTLVTRRDQLPAYDAVFRRYFLDEPDDDGEDPAYSVQQRAEASATLQLPDPEATESSEPGDEREARMGLMASDAATVRHRSFSECTPEELLALRRLMRRIRLVPPRRRSRRTRPAGSGPRPDLRRVVRTAVRHHGELDELAWRRRRLRNRPLVLVLDVSGSMADYSRALLQFAHGTSHASRKVEVFCFGTRLTRITRQLEHRRPDDALRAAAAQVVDWEGGTRIGDSLAAFVRDYGRRGMSRGAVVVICSDGLDRGDPAVLDGALQRLSRLCHRIVWLNPHKGDQRDFVPSTLGMMVAAPYVDELLSGHDLASLEELAAVLPRLR</sequence>
<proteinExistence type="predicted"/>
<organism evidence="3 4">
    <name type="scientific">Nocardioides humi</name>
    <dbReference type="NCBI Taxonomy" id="449461"/>
    <lineage>
        <taxon>Bacteria</taxon>
        <taxon>Bacillati</taxon>
        <taxon>Actinomycetota</taxon>
        <taxon>Actinomycetes</taxon>
        <taxon>Propionibacteriales</taxon>
        <taxon>Nocardioidaceae</taxon>
        <taxon>Nocardioides</taxon>
    </lineage>
</organism>
<dbReference type="InterPro" id="IPR002035">
    <property type="entry name" value="VWF_A"/>
</dbReference>
<dbReference type="InterPro" id="IPR036465">
    <property type="entry name" value="vWFA_dom_sf"/>
</dbReference>
<protein>
    <submittedName>
        <fullName evidence="3">VWA domain-containing protein</fullName>
    </submittedName>
</protein>
<name>A0ABN2ALL0_9ACTN</name>
<feature type="compositionally biased region" description="Polar residues" evidence="1">
    <location>
        <begin position="94"/>
        <end position="105"/>
    </location>
</feature>
<dbReference type="Proteomes" id="UP001500842">
    <property type="component" value="Unassembled WGS sequence"/>
</dbReference>
<dbReference type="InterPro" id="IPR011195">
    <property type="entry name" value="UCP010256"/>
</dbReference>
<dbReference type="PANTHER" id="PTHR39338:SF6">
    <property type="entry name" value="BLL5662 PROTEIN"/>
    <property type="match status" value="1"/>
</dbReference>
<reference evidence="3 4" key="1">
    <citation type="journal article" date="2019" name="Int. J. Syst. Evol. Microbiol.">
        <title>The Global Catalogue of Microorganisms (GCM) 10K type strain sequencing project: providing services to taxonomists for standard genome sequencing and annotation.</title>
        <authorList>
            <consortium name="The Broad Institute Genomics Platform"/>
            <consortium name="The Broad Institute Genome Sequencing Center for Infectious Disease"/>
            <person name="Wu L."/>
            <person name="Ma J."/>
        </authorList>
    </citation>
    <scope>NUCLEOTIDE SEQUENCE [LARGE SCALE GENOMIC DNA]</scope>
    <source>
        <strain evidence="3 4">JCM 14942</strain>
    </source>
</reference>
<evidence type="ECO:0000259" key="2">
    <source>
        <dbReference type="SMART" id="SM00327"/>
    </source>
</evidence>
<gene>
    <name evidence="3" type="ORF">GCM10009788_26110</name>
</gene>
<dbReference type="PANTHER" id="PTHR39338">
    <property type="entry name" value="BLL5662 PROTEIN-RELATED"/>
    <property type="match status" value="1"/>
</dbReference>
<dbReference type="EMBL" id="BAAAOR010000023">
    <property type="protein sequence ID" value="GAA1521027.1"/>
    <property type="molecule type" value="Genomic_DNA"/>
</dbReference>
<evidence type="ECO:0000256" key="1">
    <source>
        <dbReference type="SAM" id="MobiDB-lite"/>
    </source>
</evidence>
<dbReference type="Pfam" id="PF05762">
    <property type="entry name" value="VWA_CoxE"/>
    <property type="match status" value="1"/>
</dbReference>
<keyword evidence="4" id="KW-1185">Reference proteome</keyword>
<feature type="region of interest" description="Disordered" evidence="1">
    <location>
        <begin position="86"/>
        <end position="123"/>
    </location>
</feature>
<dbReference type="Gene3D" id="3.40.50.410">
    <property type="entry name" value="von Willebrand factor, type A domain"/>
    <property type="match status" value="1"/>
</dbReference>
<dbReference type="RefSeq" id="WP_141006844.1">
    <property type="nucleotide sequence ID" value="NZ_BAAAOR010000023.1"/>
</dbReference>
<dbReference type="SUPFAM" id="SSF53300">
    <property type="entry name" value="vWA-like"/>
    <property type="match status" value="1"/>
</dbReference>
<evidence type="ECO:0000313" key="3">
    <source>
        <dbReference type="EMBL" id="GAA1521027.1"/>
    </source>
</evidence>
<dbReference type="CDD" id="cd00198">
    <property type="entry name" value="vWFA"/>
    <property type="match status" value="1"/>
</dbReference>
<comment type="caution">
    <text evidence="3">The sequence shown here is derived from an EMBL/GenBank/DDBJ whole genome shotgun (WGS) entry which is preliminary data.</text>
</comment>
<feature type="domain" description="VWFA" evidence="2">
    <location>
        <begin position="208"/>
        <end position="374"/>
    </location>
</feature>
<dbReference type="PIRSF" id="PIRSF010256">
    <property type="entry name" value="CoxE_vWa"/>
    <property type="match status" value="1"/>
</dbReference>
<accession>A0ABN2ALL0</accession>
<dbReference type="SMART" id="SM00327">
    <property type="entry name" value="VWA"/>
    <property type="match status" value="1"/>
</dbReference>
<evidence type="ECO:0000313" key="4">
    <source>
        <dbReference type="Proteomes" id="UP001500842"/>
    </source>
</evidence>